<gene>
    <name evidence="1" type="ORF">IFR04_007994</name>
</gene>
<dbReference type="InterPro" id="IPR002347">
    <property type="entry name" value="SDR_fam"/>
</dbReference>
<dbReference type="PANTHER" id="PTHR45458:SF1">
    <property type="entry name" value="SHORT CHAIN DEHYDROGENASE"/>
    <property type="match status" value="1"/>
</dbReference>
<dbReference type="InterPro" id="IPR052184">
    <property type="entry name" value="SDR_enzymes"/>
</dbReference>
<dbReference type="OrthoDB" id="9876299at2759"/>
<protein>
    <recommendedName>
        <fullName evidence="3">NAD(P)-binding protein</fullName>
    </recommendedName>
</protein>
<keyword evidence="2" id="KW-1185">Reference proteome</keyword>
<proteinExistence type="predicted"/>
<reference evidence="1" key="1">
    <citation type="submission" date="2021-02" db="EMBL/GenBank/DDBJ databases">
        <title>Genome sequence Cadophora malorum strain M34.</title>
        <authorList>
            <person name="Stefanovic E."/>
            <person name="Vu D."/>
            <person name="Scully C."/>
            <person name="Dijksterhuis J."/>
            <person name="Roader J."/>
            <person name="Houbraken J."/>
        </authorList>
    </citation>
    <scope>NUCLEOTIDE SEQUENCE</scope>
    <source>
        <strain evidence="1">M34</strain>
    </source>
</reference>
<dbReference type="PANTHER" id="PTHR45458">
    <property type="entry name" value="SHORT-CHAIN DEHYDROGENASE/REDUCTASE SDR"/>
    <property type="match status" value="1"/>
</dbReference>
<dbReference type="GO" id="GO:0016616">
    <property type="term" value="F:oxidoreductase activity, acting on the CH-OH group of donors, NAD or NADP as acceptor"/>
    <property type="evidence" value="ECO:0007669"/>
    <property type="project" value="TreeGrafter"/>
</dbReference>
<dbReference type="Pfam" id="PF00106">
    <property type="entry name" value="adh_short"/>
    <property type="match status" value="1"/>
</dbReference>
<comment type="caution">
    <text evidence="1">The sequence shown here is derived from an EMBL/GenBank/DDBJ whole genome shotgun (WGS) entry which is preliminary data.</text>
</comment>
<sequence length="276" mass="29595">MYQTFNSYPSALRSHKGFESLLTAMTSTIVLISGANRGIGKGLLELYLAKPNHTVIAANRDPENAASKALASLPTGSGSRLIVVKVDASIDTDALAAVNTLTSQGIDHIDIVIANAGVSYIWPKVSDLKIEDLQGHLVPNVFGVVWLYQATLPLLLEAEQPKFATIGSIAGCLEAQTLFAWTQPPIPNAAYGTSKAAVHWLTKRMDAEEEKLTAFVINPGFAKTELGNAGAQFFGMQEAIVEVEDSCRGVVELIDVATKKSHGGKLFDFKDGLLPW</sequence>
<dbReference type="Gene3D" id="3.40.50.720">
    <property type="entry name" value="NAD(P)-binding Rossmann-like Domain"/>
    <property type="match status" value="1"/>
</dbReference>
<evidence type="ECO:0000313" key="2">
    <source>
        <dbReference type="Proteomes" id="UP000664132"/>
    </source>
</evidence>
<evidence type="ECO:0008006" key="3">
    <source>
        <dbReference type="Google" id="ProtNLM"/>
    </source>
</evidence>
<accession>A0A8H7W6F3</accession>
<name>A0A8H7W6F3_9HELO</name>
<dbReference type="Proteomes" id="UP000664132">
    <property type="component" value="Unassembled WGS sequence"/>
</dbReference>
<dbReference type="PRINTS" id="PR00081">
    <property type="entry name" value="GDHRDH"/>
</dbReference>
<dbReference type="InterPro" id="IPR036291">
    <property type="entry name" value="NAD(P)-bd_dom_sf"/>
</dbReference>
<dbReference type="EMBL" id="JAFJYH010000118">
    <property type="protein sequence ID" value="KAG4418870.1"/>
    <property type="molecule type" value="Genomic_DNA"/>
</dbReference>
<dbReference type="AlphaFoldDB" id="A0A8H7W6F3"/>
<evidence type="ECO:0000313" key="1">
    <source>
        <dbReference type="EMBL" id="KAG4418870.1"/>
    </source>
</evidence>
<organism evidence="1 2">
    <name type="scientific">Cadophora malorum</name>
    <dbReference type="NCBI Taxonomy" id="108018"/>
    <lineage>
        <taxon>Eukaryota</taxon>
        <taxon>Fungi</taxon>
        <taxon>Dikarya</taxon>
        <taxon>Ascomycota</taxon>
        <taxon>Pezizomycotina</taxon>
        <taxon>Leotiomycetes</taxon>
        <taxon>Helotiales</taxon>
        <taxon>Ploettnerulaceae</taxon>
        <taxon>Cadophora</taxon>
    </lineage>
</organism>
<dbReference type="SUPFAM" id="SSF51735">
    <property type="entry name" value="NAD(P)-binding Rossmann-fold domains"/>
    <property type="match status" value="1"/>
</dbReference>